<evidence type="ECO:0000256" key="1">
    <source>
        <dbReference type="ARBA" id="ARBA00024322"/>
    </source>
</evidence>
<reference evidence="4" key="1">
    <citation type="submission" date="2020-12" db="EMBL/GenBank/DDBJ databases">
        <title>Clostridium thailandense sp. nov., a novel acetogenic bacterium isolated from peat land soil in Thailand.</title>
        <authorList>
            <person name="Chaikitkaew S."/>
            <person name="Birkeland N.K."/>
        </authorList>
    </citation>
    <scope>NUCLEOTIDE SEQUENCE</scope>
    <source>
        <strain evidence="4">DSM 17425</strain>
    </source>
</reference>
<dbReference type="Pfam" id="PF00936">
    <property type="entry name" value="BMC"/>
    <property type="match status" value="1"/>
</dbReference>
<dbReference type="EMBL" id="JAEEGB010000005">
    <property type="protein sequence ID" value="MBI6871949.1"/>
    <property type="molecule type" value="Genomic_DNA"/>
</dbReference>
<dbReference type="PROSITE" id="PS51931">
    <property type="entry name" value="BMC_CP"/>
    <property type="match status" value="1"/>
</dbReference>
<dbReference type="GO" id="GO:0031469">
    <property type="term" value="C:bacterial microcompartment"/>
    <property type="evidence" value="ECO:0007669"/>
    <property type="project" value="UniProtKB-SubCell"/>
</dbReference>
<dbReference type="InterPro" id="IPR044870">
    <property type="entry name" value="BMC_CP"/>
</dbReference>
<dbReference type="Gene3D" id="3.30.70.1710">
    <property type="match status" value="1"/>
</dbReference>
<dbReference type="SUPFAM" id="SSF143414">
    <property type="entry name" value="CcmK-like"/>
    <property type="match status" value="1"/>
</dbReference>
<dbReference type="AlphaFoldDB" id="A0A934M0B5"/>
<feature type="domain" description="BMC circularly permuted" evidence="3">
    <location>
        <begin position="21"/>
        <end position="121"/>
    </location>
</feature>
<evidence type="ECO:0000313" key="4">
    <source>
        <dbReference type="EMBL" id="MBI6871949.1"/>
    </source>
</evidence>
<name>A0A934M0B5_9CLOT</name>
<dbReference type="Proteomes" id="UP000622687">
    <property type="component" value="Unassembled WGS sequence"/>
</dbReference>
<dbReference type="InterPro" id="IPR009307">
    <property type="entry name" value="EutS/PduU/CutR"/>
</dbReference>
<dbReference type="SMART" id="SM00877">
    <property type="entry name" value="BMC"/>
    <property type="match status" value="1"/>
</dbReference>
<protein>
    <submittedName>
        <fullName evidence="4">BMC domain-containing protein</fullName>
    </submittedName>
</protein>
<dbReference type="PIRSF" id="PIRSF012296">
    <property type="entry name" value="EutS_PduU"/>
    <property type="match status" value="1"/>
</dbReference>
<dbReference type="CDD" id="cd07046">
    <property type="entry name" value="BMC_PduU-EutS"/>
    <property type="match status" value="1"/>
</dbReference>
<dbReference type="InterPro" id="IPR037233">
    <property type="entry name" value="CcmK-like_sf"/>
</dbReference>
<organism evidence="4 5">
    <name type="scientific">Clostridium aciditolerans</name>
    <dbReference type="NCBI Taxonomy" id="339861"/>
    <lineage>
        <taxon>Bacteria</taxon>
        <taxon>Bacillati</taxon>
        <taxon>Bacillota</taxon>
        <taxon>Clostridia</taxon>
        <taxon>Eubacteriales</taxon>
        <taxon>Clostridiaceae</taxon>
        <taxon>Clostridium</taxon>
    </lineage>
</organism>
<dbReference type="PANTHER" id="PTHR40449:SF2">
    <property type="entry name" value="BACTERIAL MICROCOMPARTMENT SHELL PROTEIN EUTS"/>
    <property type="match status" value="1"/>
</dbReference>
<sequence>MRFLKGFLFRIGVLKLEEKQRVIQEYVPGKQITLAHLIAHPNKAVYKKLGLSDEYTEAIGILTITPSEAAIIASDVATKVADVKIGFVDRFSGSLVIVGDVSSVEVALTEVLNMLSTVLDFTTSKITKS</sequence>
<keyword evidence="5" id="KW-1185">Reference proteome</keyword>
<dbReference type="NCBIfam" id="NF012012">
    <property type="entry name" value="PRK15468.1"/>
    <property type="match status" value="1"/>
</dbReference>
<comment type="subcellular location">
    <subcellularLocation>
        <location evidence="1">Bacterial microcompartment</location>
    </subcellularLocation>
</comment>
<gene>
    <name evidence="4" type="ORF">I6U51_04405</name>
</gene>
<dbReference type="InterPro" id="IPR000249">
    <property type="entry name" value="BMC_dom"/>
</dbReference>
<evidence type="ECO:0000259" key="3">
    <source>
        <dbReference type="PROSITE" id="PS51931"/>
    </source>
</evidence>
<evidence type="ECO:0000256" key="2">
    <source>
        <dbReference type="ARBA" id="ARBA00024446"/>
    </source>
</evidence>
<keyword evidence="2" id="KW-1283">Bacterial microcompartment</keyword>
<dbReference type="RefSeq" id="WP_211141383.1">
    <property type="nucleotide sequence ID" value="NZ_JAEEGB010000005.1"/>
</dbReference>
<dbReference type="PANTHER" id="PTHR40449">
    <property type="entry name" value="ETHANOLAMINE UTILIZATION PROTEIN EUTS"/>
    <property type="match status" value="1"/>
</dbReference>
<proteinExistence type="predicted"/>
<comment type="caution">
    <text evidence="4">The sequence shown here is derived from an EMBL/GenBank/DDBJ whole genome shotgun (WGS) entry which is preliminary data.</text>
</comment>
<evidence type="ECO:0000313" key="5">
    <source>
        <dbReference type="Proteomes" id="UP000622687"/>
    </source>
</evidence>
<accession>A0A934M0B5</accession>